<accession>A0A507CN79</accession>
<protein>
    <submittedName>
        <fullName evidence="2">Uncharacterized protein</fullName>
    </submittedName>
</protein>
<proteinExistence type="predicted"/>
<dbReference type="EMBL" id="QEAN01000307">
    <property type="protein sequence ID" value="TPX40587.1"/>
    <property type="molecule type" value="Genomic_DNA"/>
</dbReference>
<feature type="region of interest" description="Disordered" evidence="1">
    <location>
        <begin position="199"/>
        <end position="232"/>
    </location>
</feature>
<evidence type="ECO:0000313" key="2">
    <source>
        <dbReference type="EMBL" id="TPX40587.1"/>
    </source>
</evidence>
<sequence>MLVDSQDPPVIRAKQPRNMDYVKISNVLIPTVHLTIVARLASCLSLFIVILTNSILGKFQEIPALGQRQNKSTVNEHERIIQGQLEQSNWDVGATAAKWFEMKSPLKKKTKLTHDDRDGSSSGKAAGGTSGVENDKRDKLTDGGSEDKEQCEGVQFPIFIGDVLIPVLATVKSNPNTIIRLNDLMEFKRDATRPLLSKKNAVGRSSASGKHEFPRQSGAGRGEWTQEGEGGKVTSDQAFASNISKLIDNNLAALTTNVVVVPSKLEAFTKLHIPVRVLLTRHAFQNTKSSESEDDEIRVED</sequence>
<dbReference type="Proteomes" id="UP000317494">
    <property type="component" value="Unassembled WGS sequence"/>
</dbReference>
<evidence type="ECO:0000313" key="3">
    <source>
        <dbReference type="Proteomes" id="UP000317494"/>
    </source>
</evidence>
<feature type="region of interest" description="Disordered" evidence="1">
    <location>
        <begin position="109"/>
        <end position="149"/>
    </location>
</feature>
<comment type="caution">
    <text evidence="2">The sequence shown here is derived from an EMBL/GenBank/DDBJ whole genome shotgun (WGS) entry which is preliminary data.</text>
</comment>
<reference evidence="2 3" key="1">
    <citation type="journal article" date="2019" name="Sci. Rep.">
        <title>Comparative genomics of chytrid fungi reveal insights into the obligate biotrophic and pathogenic lifestyle of Synchytrium endobioticum.</title>
        <authorList>
            <person name="van de Vossenberg B.T.L.H."/>
            <person name="Warris S."/>
            <person name="Nguyen H.D.T."/>
            <person name="van Gent-Pelzer M.P.E."/>
            <person name="Joly D.L."/>
            <person name="van de Geest H.C."/>
            <person name="Bonants P.J.M."/>
            <person name="Smith D.S."/>
            <person name="Levesque C.A."/>
            <person name="van der Lee T.A.J."/>
        </authorList>
    </citation>
    <scope>NUCLEOTIDE SEQUENCE [LARGE SCALE GENOMIC DNA]</scope>
    <source>
        <strain evidence="2 3">MB42</strain>
    </source>
</reference>
<keyword evidence="3" id="KW-1185">Reference proteome</keyword>
<feature type="compositionally biased region" description="Basic and acidic residues" evidence="1">
    <location>
        <begin position="133"/>
        <end position="149"/>
    </location>
</feature>
<organism evidence="2 3">
    <name type="scientific">Synchytrium endobioticum</name>
    <dbReference type="NCBI Taxonomy" id="286115"/>
    <lineage>
        <taxon>Eukaryota</taxon>
        <taxon>Fungi</taxon>
        <taxon>Fungi incertae sedis</taxon>
        <taxon>Chytridiomycota</taxon>
        <taxon>Chytridiomycota incertae sedis</taxon>
        <taxon>Chytridiomycetes</taxon>
        <taxon>Synchytriales</taxon>
        <taxon>Synchytriaceae</taxon>
        <taxon>Synchytrium</taxon>
    </lineage>
</organism>
<name>A0A507CN79_9FUNG</name>
<evidence type="ECO:0000256" key="1">
    <source>
        <dbReference type="SAM" id="MobiDB-lite"/>
    </source>
</evidence>
<dbReference type="VEuPathDB" id="FungiDB:SeMB42_g05937"/>
<gene>
    <name evidence="2" type="ORF">SeMB42_g05937</name>
</gene>
<dbReference type="AlphaFoldDB" id="A0A507CN79"/>